<dbReference type="GO" id="GO:0005509">
    <property type="term" value="F:calcium ion binding"/>
    <property type="evidence" value="ECO:0007669"/>
    <property type="project" value="InterPro"/>
</dbReference>
<organism evidence="4 5">
    <name type="scientific">Dillenia turbinata</name>
    <dbReference type="NCBI Taxonomy" id="194707"/>
    <lineage>
        <taxon>Eukaryota</taxon>
        <taxon>Viridiplantae</taxon>
        <taxon>Streptophyta</taxon>
        <taxon>Embryophyta</taxon>
        <taxon>Tracheophyta</taxon>
        <taxon>Spermatophyta</taxon>
        <taxon>Magnoliopsida</taxon>
        <taxon>eudicotyledons</taxon>
        <taxon>Gunneridae</taxon>
        <taxon>Pentapetalae</taxon>
        <taxon>Dilleniales</taxon>
        <taxon>Dilleniaceae</taxon>
        <taxon>Dillenia</taxon>
    </lineage>
</organism>
<evidence type="ECO:0000256" key="1">
    <source>
        <dbReference type="ARBA" id="ARBA00022737"/>
    </source>
</evidence>
<dbReference type="InterPro" id="IPR011992">
    <property type="entry name" value="EF-hand-dom_pair"/>
</dbReference>
<dbReference type="InterPro" id="IPR002048">
    <property type="entry name" value="EF_hand_dom"/>
</dbReference>
<dbReference type="SMART" id="SM00054">
    <property type="entry name" value="EFh"/>
    <property type="match status" value="3"/>
</dbReference>
<dbReference type="InterPro" id="IPR050230">
    <property type="entry name" value="CALM/Myosin/TropC-like"/>
</dbReference>
<dbReference type="GO" id="GO:0016460">
    <property type="term" value="C:myosin II complex"/>
    <property type="evidence" value="ECO:0007669"/>
    <property type="project" value="TreeGrafter"/>
</dbReference>
<keyword evidence="2" id="KW-0106">Calcium</keyword>
<dbReference type="Proteomes" id="UP001370490">
    <property type="component" value="Unassembled WGS sequence"/>
</dbReference>
<dbReference type="PANTHER" id="PTHR23048">
    <property type="entry name" value="MYOSIN LIGHT CHAIN 1, 3"/>
    <property type="match status" value="1"/>
</dbReference>
<dbReference type="Pfam" id="PF13833">
    <property type="entry name" value="EF-hand_8"/>
    <property type="match status" value="1"/>
</dbReference>
<comment type="caution">
    <text evidence="4">The sequence shown here is derived from an EMBL/GenBank/DDBJ whole genome shotgun (WGS) entry which is preliminary data.</text>
</comment>
<evidence type="ECO:0000313" key="5">
    <source>
        <dbReference type="Proteomes" id="UP001370490"/>
    </source>
</evidence>
<evidence type="ECO:0000259" key="3">
    <source>
        <dbReference type="PROSITE" id="PS50222"/>
    </source>
</evidence>
<accession>A0AAN8VM04</accession>
<evidence type="ECO:0000313" key="4">
    <source>
        <dbReference type="EMBL" id="KAK6936610.1"/>
    </source>
</evidence>
<feature type="domain" description="EF-hand" evidence="3">
    <location>
        <begin position="99"/>
        <end position="134"/>
    </location>
</feature>
<feature type="domain" description="EF-hand" evidence="3">
    <location>
        <begin position="139"/>
        <end position="174"/>
    </location>
</feature>
<dbReference type="PROSITE" id="PS00018">
    <property type="entry name" value="EF_HAND_1"/>
    <property type="match status" value="2"/>
</dbReference>
<sequence>MTTRRENLKMSYRERSDRRLLKEEMLEKHESGYRVELWRDLIEFDAEGSDEEAEQEHSGDNNDKWRSNLSKSRLPCITIMPCVKGLMRIMRFSSLGLKPSEDQIEKLIQKADPNNNGLVEFSEFVGLVDLDIVKATSPYSEQELQKLFNIVDRDGNGYITAAELAHSVAKLGQALTTKELTGMIKEADTDGTGCINFQGFSRANF</sequence>
<dbReference type="EMBL" id="JBAMMX010000007">
    <property type="protein sequence ID" value="KAK6936610.1"/>
    <property type="molecule type" value="Genomic_DNA"/>
</dbReference>
<dbReference type="SUPFAM" id="SSF47473">
    <property type="entry name" value="EF-hand"/>
    <property type="match status" value="1"/>
</dbReference>
<dbReference type="PROSITE" id="PS50222">
    <property type="entry name" value="EF_HAND_2"/>
    <property type="match status" value="2"/>
</dbReference>
<keyword evidence="5" id="KW-1185">Reference proteome</keyword>
<dbReference type="PANTHER" id="PTHR23048:SF52">
    <property type="entry name" value="CALCIUM-BINDING PROTEIN CML18-RELATED"/>
    <property type="match status" value="1"/>
</dbReference>
<name>A0AAN8VM04_9MAGN</name>
<proteinExistence type="predicted"/>
<dbReference type="Pfam" id="PF13499">
    <property type="entry name" value="EF-hand_7"/>
    <property type="match status" value="1"/>
</dbReference>
<dbReference type="InterPro" id="IPR018247">
    <property type="entry name" value="EF_Hand_1_Ca_BS"/>
</dbReference>
<keyword evidence="1" id="KW-0677">Repeat</keyword>
<dbReference type="AlphaFoldDB" id="A0AAN8VM04"/>
<reference evidence="4 5" key="1">
    <citation type="submission" date="2023-12" db="EMBL/GenBank/DDBJ databases">
        <title>A high-quality genome assembly for Dillenia turbinata (Dilleniales).</title>
        <authorList>
            <person name="Chanderbali A."/>
        </authorList>
    </citation>
    <scope>NUCLEOTIDE SEQUENCE [LARGE SCALE GENOMIC DNA]</scope>
    <source>
        <strain evidence="4">LSX21</strain>
        <tissue evidence="4">Leaf</tissue>
    </source>
</reference>
<dbReference type="FunFam" id="1.10.238.10:FF:000003">
    <property type="entry name" value="Calmodulin A"/>
    <property type="match status" value="1"/>
</dbReference>
<dbReference type="Gene3D" id="1.10.238.10">
    <property type="entry name" value="EF-hand"/>
    <property type="match status" value="1"/>
</dbReference>
<dbReference type="CDD" id="cd00051">
    <property type="entry name" value="EFh"/>
    <property type="match status" value="1"/>
</dbReference>
<gene>
    <name evidence="4" type="ORF">RJ641_033640</name>
</gene>
<protein>
    <submittedName>
        <fullName evidence="4">EF-hand domain</fullName>
    </submittedName>
</protein>
<evidence type="ECO:0000256" key="2">
    <source>
        <dbReference type="ARBA" id="ARBA00022837"/>
    </source>
</evidence>